<dbReference type="Gene3D" id="3.20.20.80">
    <property type="entry name" value="Glycosidases"/>
    <property type="match status" value="2"/>
</dbReference>
<keyword evidence="5 9" id="KW-0119">Carbohydrate metabolism</keyword>
<keyword evidence="4 9" id="KW-0378">Hydrolase</keyword>
<dbReference type="SUPFAM" id="SSF51445">
    <property type="entry name" value="(Trans)glycosidases"/>
    <property type="match status" value="1"/>
</dbReference>
<dbReference type="Pfam" id="PF01373">
    <property type="entry name" value="Glyco_hydro_14"/>
    <property type="match status" value="1"/>
</dbReference>
<evidence type="ECO:0000256" key="3">
    <source>
        <dbReference type="ARBA" id="ARBA00012594"/>
    </source>
</evidence>
<evidence type="ECO:0000256" key="2">
    <source>
        <dbReference type="ARBA" id="ARBA00005652"/>
    </source>
</evidence>
<accession>A0A6A2XTB7</accession>
<evidence type="ECO:0000313" key="10">
    <source>
        <dbReference type="EMBL" id="KAE8670105.1"/>
    </source>
</evidence>
<name>A0A6A2XTB7_HIBSY</name>
<keyword evidence="11" id="KW-1185">Reference proteome</keyword>
<sequence length="507" mass="57810">MVNTTSIICSTQGCWASDKLRLYGGGGGFFHQVESTLDITQVPKAVASEFSTDEVPKQALDAPAYDERMLANYVPVYVMLPIAEDRETARLAESGWGRWAIMSFHRCGSNVGDGVTIPLPKWVLDIGETDPDIFYTNWRGNRNEEYLTISVDHQPTFDGRTAIQMYNDYIKSFRENMSDFLEAGLLIDIEVGLGPAGELRYPSYTGTQGWVFPGEYNDTPGTTEFFGLNWTYLTEKGKFFLTWYSNKLINHGDNILDEANKGFLGCKVKLAAKTAGIQWWYKSPSHAAELTSGYYNLKDRDGYRPIARILSRHYAIFNFTCLEMRNSEQRADAKCGPQELVQRLNAPAAAYIGSEWMLERAARSSWREQLEVAGENALSRYDINGYNQILLNSRPNGIDRDCKPKRIMYGVTYLRLSEELLKDKNFKIFKTFVKKMHAEQDHCADLGMYDHEIGPLERSKPKFTTEDLLEAMKPMEPFPWGEETDMKIDDFEGVIAVLIRQLFSMFK</sequence>
<evidence type="ECO:0000256" key="1">
    <source>
        <dbReference type="ARBA" id="ARBA00000546"/>
    </source>
</evidence>
<dbReference type="InterPro" id="IPR001371">
    <property type="entry name" value="Glyco_hydro_14B_pln"/>
</dbReference>
<dbReference type="PRINTS" id="PR00842">
    <property type="entry name" value="GLHYDLASE14B"/>
</dbReference>
<dbReference type="PROSITE" id="PS00679">
    <property type="entry name" value="BETA_AMYLASE_2"/>
    <property type="match status" value="1"/>
</dbReference>
<dbReference type="InterPro" id="IPR018238">
    <property type="entry name" value="Glyco_hydro_14_CS"/>
</dbReference>
<dbReference type="PANTHER" id="PTHR31352:SF40">
    <property type="entry name" value="BETA-AMYLASE 6"/>
    <property type="match status" value="1"/>
</dbReference>
<dbReference type="PANTHER" id="PTHR31352">
    <property type="entry name" value="BETA-AMYLASE 1, CHLOROPLASTIC"/>
    <property type="match status" value="1"/>
</dbReference>
<comment type="catalytic activity">
    <reaction evidence="1 9">
        <text>Hydrolysis of (1-&gt;4)-alpha-D-glucosidic linkages in polysaccharides so as to remove successive maltose units from the non-reducing ends of the chains.</text>
        <dbReference type="EC" id="3.2.1.2"/>
    </reaction>
</comment>
<dbReference type="InterPro" id="IPR001554">
    <property type="entry name" value="Glyco_hydro_14"/>
</dbReference>
<evidence type="ECO:0000256" key="4">
    <source>
        <dbReference type="ARBA" id="ARBA00022801"/>
    </source>
</evidence>
<reference evidence="10" key="1">
    <citation type="submission" date="2019-09" db="EMBL/GenBank/DDBJ databases">
        <title>Draft genome information of white flower Hibiscus syriacus.</title>
        <authorList>
            <person name="Kim Y.-M."/>
        </authorList>
    </citation>
    <scope>NUCLEOTIDE SEQUENCE [LARGE SCALE GENOMIC DNA]</scope>
    <source>
        <strain evidence="10">YM2019G1</strain>
    </source>
</reference>
<evidence type="ECO:0000313" key="11">
    <source>
        <dbReference type="Proteomes" id="UP000436088"/>
    </source>
</evidence>
<feature type="active site" description="Proton acceptor" evidence="8">
    <location>
        <position position="375"/>
    </location>
</feature>
<organism evidence="10 11">
    <name type="scientific">Hibiscus syriacus</name>
    <name type="common">Rose of Sharon</name>
    <dbReference type="NCBI Taxonomy" id="106335"/>
    <lineage>
        <taxon>Eukaryota</taxon>
        <taxon>Viridiplantae</taxon>
        <taxon>Streptophyta</taxon>
        <taxon>Embryophyta</taxon>
        <taxon>Tracheophyta</taxon>
        <taxon>Spermatophyta</taxon>
        <taxon>Magnoliopsida</taxon>
        <taxon>eudicotyledons</taxon>
        <taxon>Gunneridae</taxon>
        <taxon>Pentapetalae</taxon>
        <taxon>rosids</taxon>
        <taxon>malvids</taxon>
        <taxon>Malvales</taxon>
        <taxon>Malvaceae</taxon>
        <taxon>Malvoideae</taxon>
        <taxon>Hibiscus</taxon>
    </lineage>
</organism>
<dbReference type="EMBL" id="VEPZ02001516">
    <property type="protein sequence ID" value="KAE8670105.1"/>
    <property type="molecule type" value="Genomic_DNA"/>
</dbReference>
<dbReference type="InterPro" id="IPR017853">
    <property type="entry name" value="GH"/>
</dbReference>
<dbReference type="EC" id="3.2.1.2" evidence="3 9"/>
<dbReference type="PRINTS" id="PR00750">
    <property type="entry name" value="BETAAMYLASE"/>
</dbReference>
<feature type="active site" description="Proton donor" evidence="8">
    <location>
        <position position="198"/>
    </location>
</feature>
<gene>
    <name evidence="10" type="ORF">F3Y22_tig00112206pilonHSYRG00264</name>
</gene>
<protein>
    <recommendedName>
        <fullName evidence="3 9">Beta-amylase</fullName>
        <ecNumber evidence="3 9">3.2.1.2</ecNumber>
    </recommendedName>
</protein>
<dbReference type="AlphaFoldDB" id="A0A6A2XTB7"/>
<comment type="caution">
    <text evidence="10">The sequence shown here is derived from an EMBL/GenBank/DDBJ whole genome shotgun (WGS) entry which is preliminary data.</text>
</comment>
<keyword evidence="7 9" id="KW-0624">Polysaccharide degradation</keyword>
<evidence type="ECO:0000256" key="5">
    <source>
        <dbReference type="ARBA" id="ARBA00023277"/>
    </source>
</evidence>
<proteinExistence type="inferred from homology"/>
<evidence type="ECO:0000256" key="7">
    <source>
        <dbReference type="ARBA" id="ARBA00023326"/>
    </source>
</evidence>
<evidence type="ECO:0000256" key="9">
    <source>
        <dbReference type="RuleBase" id="RU000509"/>
    </source>
</evidence>
<dbReference type="GO" id="GO:0016161">
    <property type="term" value="F:beta-amylase activity"/>
    <property type="evidence" value="ECO:0007669"/>
    <property type="project" value="UniProtKB-EC"/>
</dbReference>
<evidence type="ECO:0000256" key="6">
    <source>
        <dbReference type="ARBA" id="ARBA00023295"/>
    </source>
</evidence>
<comment type="similarity">
    <text evidence="2 9">Belongs to the glycosyl hydrolase 14 family.</text>
</comment>
<keyword evidence="6 9" id="KW-0326">Glycosidase</keyword>
<evidence type="ECO:0000256" key="8">
    <source>
        <dbReference type="PIRSR" id="PIRSR601554-1"/>
    </source>
</evidence>
<dbReference type="GO" id="GO:0000272">
    <property type="term" value="P:polysaccharide catabolic process"/>
    <property type="evidence" value="ECO:0007669"/>
    <property type="project" value="UniProtKB-KW"/>
</dbReference>
<dbReference type="Proteomes" id="UP000436088">
    <property type="component" value="Unassembled WGS sequence"/>
</dbReference>